<dbReference type="Proteomes" id="UP001203104">
    <property type="component" value="Unassembled WGS sequence"/>
</dbReference>
<proteinExistence type="predicted"/>
<reference evidence="1 3" key="1">
    <citation type="submission" date="2017-08" db="EMBL/GenBank/DDBJ databases">
        <title>The complete genome sequence of a Mycoplasma hyopneumoniae isolate in Korea.</title>
        <authorList>
            <person name="Han J."/>
            <person name="Lee N."/>
        </authorList>
    </citation>
    <scope>NUCLEOTIDE SEQUENCE [LARGE SCALE GENOMIC DNA]</scope>
    <source>
        <strain evidence="1 3">KM014</strain>
    </source>
</reference>
<dbReference type="OMA" id="DEKFHWS"/>
<accession>A0A223M9D5</accession>
<dbReference type="InterPro" id="IPR058231">
    <property type="entry name" value="MG284-like_C"/>
</dbReference>
<protein>
    <submittedName>
        <fullName evidence="1">Uncharacterized protein</fullName>
    </submittedName>
</protein>
<name>A0A223M9D5_MESHO</name>
<dbReference type="AlphaFoldDB" id="A0A223M9D5"/>
<sequence length="123" mass="14500">MSVVAKIKKLIAENPKDKAEWSFVAKKTLVALLFLYHKSTKLTSQREKVYQTLGIVEKPKENKEEEVSAIERALSLLEPKYTKLLIKEFIDNDYSWIKKYWSKSTYYKNMHNAIDQFIIILNL</sequence>
<dbReference type="RefSeq" id="WP_011205883.1">
    <property type="nucleotide sequence ID" value="NZ_CP034597.1"/>
</dbReference>
<dbReference type="NCBIfam" id="NF045770">
    <property type="entry name" value="MPN403_MG284_C"/>
    <property type="match status" value="1"/>
</dbReference>
<evidence type="ECO:0000313" key="4">
    <source>
        <dbReference type="Proteomes" id="UP001203104"/>
    </source>
</evidence>
<evidence type="ECO:0000313" key="3">
    <source>
        <dbReference type="Proteomes" id="UP000215452"/>
    </source>
</evidence>
<dbReference type="GeneID" id="41334326"/>
<evidence type="ECO:0000313" key="2">
    <source>
        <dbReference type="EMBL" id="MCI8283083.1"/>
    </source>
</evidence>
<dbReference type="EMBL" id="VBRW01000001">
    <property type="protein sequence ID" value="MCI8283083.1"/>
    <property type="molecule type" value="Genomic_DNA"/>
</dbReference>
<dbReference type="EMBL" id="CP022714">
    <property type="protein sequence ID" value="ASU14135.1"/>
    <property type="molecule type" value="Genomic_DNA"/>
</dbReference>
<reference evidence="2 4" key="2">
    <citation type="submission" date="2019-05" db="EMBL/GenBank/DDBJ databases">
        <title>Genome sequencing and assembly of Mycoplasma hyopneumoniae strains UFV01 and UFV02.</title>
        <authorList>
            <person name="De Souza L.F."/>
            <person name="Gonzaga N.F."/>
            <person name="Santos M.R."/>
            <person name="Deeney A.S."/>
            <person name="Vidigal P.M.P."/>
            <person name="Moreira M.A.S."/>
            <person name="Fietto J.R.L."/>
            <person name="Bressan G.C."/>
            <person name="Rycroft A.N."/>
            <person name="Silva Junior A."/>
        </authorList>
    </citation>
    <scope>NUCLEOTIDE SEQUENCE [LARGE SCALE GENOMIC DNA]</scope>
    <source>
        <strain evidence="2 4">UFV01</strain>
    </source>
</reference>
<evidence type="ECO:0000313" key="1">
    <source>
        <dbReference type="EMBL" id="ASU14135.1"/>
    </source>
</evidence>
<organism evidence="1 3">
    <name type="scientific">Mesomycoplasma hyopneumoniae</name>
    <name type="common">Mycoplasma hyopneumoniae</name>
    <dbReference type="NCBI Taxonomy" id="2099"/>
    <lineage>
        <taxon>Bacteria</taxon>
        <taxon>Bacillati</taxon>
        <taxon>Mycoplasmatota</taxon>
        <taxon>Mycoplasmoidales</taxon>
        <taxon>Metamycoplasmataceae</taxon>
        <taxon>Mesomycoplasma</taxon>
    </lineage>
</organism>
<dbReference type="Proteomes" id="UP000215452">
    <property type="component" value="Chromosome"/>
</dbReference>
<gene>
    <name evidence="1" type="ORF">CIB43_00224</name>
    <name evidence="2" type="ORF">FEF30_00545</name>
</gene>